<name>A0ABN4ZAB6_9BACI</name>
<keyword evidence="2" id="KW-1185">Reference proteome</keyword>
<protein>
    <submittedName>
        <fullName evidence="1">Uncharacterized protein</fullName>
    </submittedName>
</protein>
<gene>
    <name evidence="1" type="ORF">B4U37_03705</name>
</gene>
<evidence type="ECO:0000313" key="1">
    <source>
        <dbReference type="EMBL" id="ART75203.1"/>
    </source>
</evidence>
<proteinExistence type="predicted"/>
<sequence length="107" mass="12034">MLISLFIFDTFIIKEEEFGNIQQRKEVQVLLCDGGGATLDVDWGLLAIFHLSLYRLIPLTVQTHPFTVGNHHNTVAKMKILSVNPTLLSKLPPIQAKRQKPTKNDPA</sequence>
<evidence type="ECO:0000313" key="2">
    <source>
        <dbReference type="Proteomes" id="UP000195573"/>
    </source>
</evidence>
<reference evidence="1 2" key="1">
    <citation type="submission" date="2017-04" db="EMBL/GenBank/DDBJ databases">
        <title>Complete Genome Sequence of the Bacillus horikoshii 20a strain from Cuatro Cienegas, Coahuila, Mexico.</title>
        <authorList>
            <person name="Zarza E."/>
            <person name="Alcaraz L.D."/>
            <person name="Aguilar-Salinas B."/>
            <person name="Islas A."/>
            <person name="Olmedo-Alvarez G."/>
        </authorList>
    </citation>
    <scope>NUCLEOTIDE SEQUENCE [LARGE SCALE GENOMIC DNA]</scope>
    <source>
        <strain evidence="1 2">20a</strain>
    </source>
</reference>
<dbReference type="Proteomes" id="UP000195573">
    <property type="component" value="Chromosome"/>
</dbReference>
<accession>A0ABN4ZAB6</accession>
<organism evidence="1 2">
    <name type="scientific">Sutcliffiella horikoshii</name>
    <dbReference type="NCBI Taxonomy" id="79883"/>
    <lineage>
        <taxon>Bacteria</taxon>
        <taxon>Bacillati</taxon>
        <taxon>Bacillota</taxon>
        <taxon>Bacilli</taxon>
        <taxon>Bacillales</taxon>
        <taxon>Bacillaceae</taxon>
        <taxon>Sutcliffiella</taxon>
    </lineage>
</organism>
<dbReference type="EMBL" id="CP020880">
    <property type="protein sequence ID" value="ART75203.1"/>
    <property type="molecule type" value="Genomic_DNA"/>
</dbReference>